<feature type="domain" description="Spore germination GerAC-like C-terminal" evidence="8">
    <location>
        <begin position="213"/>
        <end position="380"/>
    </location>
</feature>
<name>A0ABV9Q5X0_9BACL</name>
<organism evidence="10 11">
    <name type="scientific">Effusibacillus consociatus</name>
    <dbReference type="NCBI Taxonomy" id="1117041"/>
    <lineage>
        <taxon>Bacteria</taxon>
        <taxon>Bacillati</taxon>
        <taxon>Bacillota</taxon>
        <taxon>Bacilli</taxon>
        <taxon>Bacillales</taxon>
        <taxon>Alicyclobacillaceae</taxon>
        <taxon>Effusibacillus</taxon>
    </lineage>
</organism>
<dbReference type="PANTHER" id="PTHR35789">
    <property type="entry name" value="SPORE GERMINATION PROTEIN B3"/>
    <property type="match status" value="1"/>
</dbReference>
<dbReference type="Proteomes" id="UP001596002">
    <property type="component" value="Unassembled WGS sequence"/>
</dbReference>
<comment type="subcellular location">
    <subcellularLocation>
        <location evidence="1">Membrane</location>
        <topology evidence="1">Lipid-anchor</topology>
    </subcellularLocation>
</comment>
<evidence type="ECO:0000313" key="10">
    <source>
        <dbReference type="EMBL" id="MFC4768662.1"/>
    </source>
</evidence>
<comment type="similarity">
    <text evidence="2">Belongs to the GerABKC lipoprotein family.</text>
</comment>
<evidence type="ECO:0000259" key="9">
    <source>
        <dbReference type="Pfam" id="PF25198"/>
    </source>
</evidence>
<evidence type="ECO:0000256" key="6">
    <source>
        <dbReference type="ARBA" id="ARBA00023139"/>
    </source>
</evidence>
<dbReference type="InterPro" id="IPR008844">
    <property type="entry name" value="Spore_GerAC-like"/>
</dbReference>
<accession>A0ABV9Q5X0</accession>
<keyword evidence="11" id="KW-1185">Reference proteome</keyword>
<dbReference type="InterPro" id="IPR046953">
    <property type="entry name" value="Spore_GerAC-like_C"/>
</dbReference>
<proteinExistence type="inferred from homology"/>
<dbReference type="InterPro" id="IPR057336">
    <property type="entry name" value="GerAC_N"/>
</dbReference>
<keyword evidence="5" id="KW-0472">Membrane</keyword>
<feature type="domain" description="Spore germination protein N-terminal" evidence="9">
    <location>
        <begin position="25"/>
        <end position="200"/>
    </location>
</feature>
<dbReference type="PROSITE" id="PS51257">
    <property type="entry name" value="PROKAR_LIPOPROTEIN"/>
    <property type="match status" value="1"/>
</dbReference>
<dbReference type="EMBL" id="JBHSHC010000112">
    <property type="protein sequence ID" value="MFC4768662.1"/>
    <property type="molecule type" value="Genomic_DNA"/>
</dbReference>
<sequence length="389" mass="43303">MRPSMAVILSIFPVFLITGCWNKFELTQWGFVQAVAIDPTEEGKIELTTHIYKPTGGGGEGGGPSPHEGIKFINVKTEAETIHDAIRDIPIQLGRKAKFDHMRVIIVGEELARKKNVAEILDIFSRDHEPRATVSIMIAKGKASEYLDVKPLIESTMGQQLRRIDETASRFSAKTIKTNLLDLALQLKSAGKVATVPYLDFGNTKPKTTPVAGIALLKKGKMVDLLSPTDAENLMILVNQYKSGVIEIPCEKQGKEDKKSMESFEVRSVQTKVTPRIKGNSLTVHVSAKIEGSTSELRCSSLLTKEQAKAFEEKIKKRVEQNLRKTIEFLQKEKVDAIGLGNKIYIKDPALWESWKEKWDQHFAASRFEIDVDVKVANTGMNVGKPFGK</sequence>
<evidence type="ECO:0000256" key="7">
    <source>
        <dbReference type="ARBA" id="ARBA00023288"/>
    </source>
</evidence>
<dbReference type="Pfam" id="PF25198">
    <property type="entry name" value="Spore_GerAC_N"/>
    <property type="match status" value="1"/>
</dbReference>
<evidence type="ECO:0000256" key="4">
    <source>
        <dbReference type="ARBA" id="ARBA00022729"/>
    </source>
</evidence>
<dbReference type="Gene3D" id="3.30.300.210">
    <property type="entry name" value="Nutrient germinant receptor protein C, domain 3"/>
    <property type="match status" value="1"/>
</dbReference>
<dbReference type="Gene3D" id="6.20.190.10">
    <property type="entry name" value="Nutrient germinant receptor protein C, domain 1"/>
    <property type="match status" value="1"/>
</dbReference>
<evidence type="ECO:0000256" key="3">
    <source>
        <dbReference type="ARBA" id="ARBA00022544"/>
    </source>
</evidence>
<dbReference type="NCBIfam" id="TIGR02887">
    <property type="entry name" value="spore_ger_x_C"/>
    <property type="match status" value="1"/>
</dbReference>
<dbReference type="PANTHER" id="PTHR35789:SF1">
    <property type="entry name" value="SPORE GERMINATION PROTEIN B3"/>
    <property type="match status" value="1"/>
</dbReference>
<keyword evidence="3" id="KW-0309">Germination</keyword>
<keyword evidence="7" id="KW-0449">Lipoprotein</keyword>
<keyword evidence="4" id="KW-0732">Signal</keyword>
<dbReference type="InterPro" id="IPR038501">
    <property type="entry name" value="Spore_GerAC_C_sf"/>
</dbReference>
<comment type="caution">
    <text evidence="10">The sequence shown here is derived from an EMBL/GenBank/DDBJ whole genome shotgun (WGS) entry which is preliminary data.</text>
</comment>
<evidence type="ECO:0000256" key="5">
    <source>
        <dbReference type="ARBA" id="ARBA00023136"/>
    </source>
</evidence>
<evidence type="ECO:0000256" key="1">
    <source>
        <dbReference type="ARBA" id="ARBA00004635"/>
    </source>
</evidence>
<reference evidence="11" key="1">
    <citation type="journal article" date="2019" name="Int. J. Syst. Evol. Microbiol.">
        <title>The Global Catalogue of Microorganisms (GCM) 10K type strain sequencing project: providing services to taxonomists for standard genome sequencing and annotation.</title>
        <authorList>
            <consortium name="The Broad Institute Genomics Platform"/>
            <consortium name="The Broad Institute Genome Sequencing Center for Infectious Disease"/>
            <person name="Wu L."/>
            <person name="Ma J."/>
        </authorList>
    </citation>
    <scope>NUCLEOTIDE SEQUENCE [LARGE SCALE GENOMIC DNA]</scope>
    <source>
        <strain evidence="11">WYCCWR 12678</strain>
    </source>
</reference>
<dbReference type="RefSeq" id="WP_380026612.1">
    <property type="nucleotide sequence ID" value="NZ_JBHSHC010000112.1"/>
</dbReference>
<evidence type="ECO:0000259" key="8">
    <source>
        <dbReference type="Pfam" id="PF05504"/>
    </source>
</evidence>
<keyword evidence="6" id="KW-0564">Palmitate</keyword>
<dbReference type="Pfam" id="PF05504">
    <property type="entry name" value="Spore_GerAC"/>
    <property type="match status" value="1"/>
</dbReference>
<evidence type="ECO:0000256" key="2">
    <source>
        <dbReference type="ARBA" id="ARBA00007886"/>
    </source>
</evidence>
<protein>
    <submittedName>
        <fullName evidence="10">Ger(X)C family spore germination protein</fullName>
    </submittedName>
</protein>
<gene>
    <name evidence="10" type="ORF">ACFO8Q_15060</name>
</gene>
<evidence type="ECO:0000313" key="11">
    <source>
        <dbReference type="Proteomes" id="UP001596002"/>
    </source>
</evidence>